<evidence type="ECO:0000313" key="3">
    <source>
        <dbReference type="EMBL" id="NXY00683.1"/>
    </source>
</evidence>
<keyword evidence="1" id="KW-0808">Transferase</keyword>
<dbReference type="PANTHER" id="PTHR13947:SF58">
    <property type="entry name" value="8B (PUTATIVE,_PSEUDO-RELATED"/>
    <property type="match status" value="1"/>
</dbReference>
<dbReference type="InterPro" id="IPR000182">
    <property type="entry name" value="GNAT_dom"/>
</dbReference>
<feature type="domain" description="N-acetyltransferase" evidence="2">
    <location>
        <begin position="1"/>
        <end position="84"/>
    </location>
</feature>
<dbReference type="InterPro" id="IPR050769">
    <property type="entry name" value="NAT_camello-type"/>
</dbReference>
<dbReference type="InterPro" id="IPR016181">
    <property type="entry name" value="Acyl_CoA_acyltransferase"/>
</dbReference>
<dbReference type="PANTHER" id="PTHR13947">
    <property type="entry name" value="GNAT FAMILY N-ACETYLTRANSFERASE"/>
    <property type="match status" value="1"/>
</dbReference>
<dbReference type="PROSITE" id="PS51186">
    <property type="entry name" value="GNAT"/>
    <property type="match status" value="1"/>
</dbReference>
<accession>A0A852MKH9</accession>
<evidence type="ECO:0000313" key="4">
    <source>
        <dbReference type="Proteomes" id="UP000632886"/>
    </source>
</evidence>
<gene>
    <name evidence="3" type="primary">Nat8l_1</name>
    <name evidence="3" type="ORF">CENBEN_R14772</name>
</gene>
<dbReference type="Gene3D" id="3.40.630.30">
    <property type="match status" value="1"/>
</dbReference>
<sequence>LELRRLSVGSAWRGRGIARALCGHAVAFARARGCATLVLATSAVQVPAQRLYHSLGFRRVGTSCPSPLAALLGFQVYHYQCQLPGTQ</sequence>
<feature type="non-terminal residue" evidence="3">
    <location>
        <position position="87"/>
    </location>
</feature>
<dbReference type="Proteomes" id="UP000632886">
    <property type="component" value="Unassembled WGS sequence"/>
</dbReference>
<keyword evidence="4" id="KW-1185">Reference proteome</keyword>
<organism evidence="3 4">
    <name type="scientific">Centropus bengalensis</name>
    <name type="common">lesser coucal</name>
    <dbReference type="NCBI Taxonomy" id="1463675"/>
    <lineage>
        <taxon>Eukaryota</taxon>
        <taxon>Metazoa</taxon>
        <taxon>Chordata</taxon>
        <taxon>Craniata</taxon>
        <taxon>Vertebrata</taxon>
        <taxon>Euteleostomi</taxon>
        <taxon>Archelosauria</taxon>
        <taxon>Archosauria</taxon>
        <taxon>Dinosauria</taxon>
        <taxon>Saurischia</taxon>
        <taxon>Theropoda</taxon>
        <taxon>Coelurosauria</taxon>
        <taxon>Aves</taxon>
        <taxon>Neognathae</taxon>
        <taxon>Neoaves</taxon>
        <taxon>Otidimorphae</taxon>
        <taxon>Cuculiformes</taxon>
        <taxon>Centropidae</taxon>
        <taxon>Centropus</taxon>
    </lineage>
</organism>
<reference evidence="3 4" key="1">
    <citation type="submission" date="2020-02" db="EMBL/GenBank/DDBJ databases">
        <title>Bird 10,000 Genomes (B10K) Project - Family phase.</title>
        <authorList>
            <person name="Zhang G."/>
        </authorList>
    </citation>
    <scope>NUCLEOTIDE SEQUENCE [LARGE SCALE GENOMIC DNA]</scope>
    <source>
        <strain evidence="3">B10K-DU-017-21</strain>
    </source>
</reference>
<dbReference type="GO" id="GO:0008080">
    <property type="term" value="F:N-acetyltransferase activity"/>
    <property type="evidence" value="ECO:0007669"/>
    <property type="project" value="InterPro"/>
</dbReference>
<dbReference type="CDD" id="cd04301">
    <property type="entry name" value="NAT_SF"/>
    <property type="match status" value="1"/>
</dbReference>
<proteinExistence type="predicted"/>
<protein>
    <submittedName>
        <fullName evidence="3">NAT8L synthetase</fullName>
    </submittedName>
</protein>
<feature type="non-terminal residue" evidence="3">
    <location>
        <position position="1"/>
    </location>
</feature>
<dbReference type="SUPFAM" id="SSF55729">
    <property type="entry name" value="Acyl-CoA N-acyltransferases (Nat)"/>
    <property type="match status" value="1"/>
</dbReference>
<evidence type="ECO:0000259" key="2">
    <source>
        <dbReference type="PROSITE" id="PS51186"/>
    </source>
</evidence>
<name>A0A852MKH9_9AVES</name>
<dbReference type="EMBL" id="WBNK01009415">
    <property type="protein sequence ID" value="NXY00683.1"/>
    <property type="molecule type" value="Genomic_DNA"/>
</dbReference>
<dbReference type="AlphaFoldDB" id="A0A852MKH9"/>
<dbReference type="Pfam" id="PF00583">
    <property type="entry name" value="Acetyltransf_1"/>
    <property type="match status" value="1"/>
</dbReference>
<evidence type="ECO:0000256" key="1">
    <source>
        <dbReference type="ARBA" id="ARBA00022679"/>
    </source>
</evidence>
<comment type="caution">
    <text evidence="3">The sequence shown here is derived from an EMBL/GenBank/DDBJ whole genome shotgun (WGS) entry which is preliminary data.</text>
</comment>